<sequence>MAGFLPGYSASITSEASKRRYNDKLKLLQGIDPYEVDKTDWEDDLDLWPAITHVHACMYLILTPSPYTANDIFNYKSLDLYQNFVKGWVRRVLMKPVVTKEL</sequence>
<name>A0A1X7VAN3_AMPQE</name>
<dbReference type="PANTHER" id="PTHR47526">
    <property type="entry name" value="ATP-DEPENDENT DNA HELICASE"/>
    <property type="match status" value="1"/>
</dbReference>
<dbReference type="EnsemblMetazoa" id="Aqu2.1.36799_001">
    <property type="protein sequence ID" value="Aqu2.1.36799_001"/>
    <property type="gene ID" value="Aqu2.1.36799"/>
</dbReference>
<dbReference type="InParanoid" id="A0A1X7VAN3"/>
<organism evidence="1">
    <name type="scientific">Amphimedon queenslandica</name>
    <name type="common">Sponge</name>
    <dbReference type="NCBI Taxonomy" id="400682"/>
    <lineage>
        <taxon>Eukaryota</taxon>
        <taxon>Metazoa</taxon>
        <taxon>Porifera</taxon>
        <taxon>Demospongiae</taxon>
        <taxon>Heteroscleromorpha</taxon>
        <taxon>Haplosclerida</taxon>
        <taxon>Niphatidae</taxon>
        <taxon>Amphimedon</taxon>
    </lineage>
</organism>
<accession>A0A1X7VAN3</accession>
<dbReference type="AlphaFoldDB" id="A0A1X7VAN3"/>
<reference evidence="1" key="1">
    <citation type="submission" date="2017-05" db="UniProtKB">
        <authorList>
            <consortium name="EnsemblMetazoa"/>
        </authorList>
    </citation>
    <scope>IDENTIFICATION</scope>
</reference>
<proteinExistence type="predicted"/>
<dbReference type="PANTHER" id="PTHR47526:SF3">
    <property type="entry name" value="PHD-TYPE DOMAIN-CONTAINING PROTEIN"/>
    <property type="match status" value="1"/>
</dbReference>
<evidence type="ECO:0000313" key="1">
    <source>
        <dbReference type="EnsemblMetazoa" id="Aqu2.1.36799_001"/>
    </source>
</evidence>
<protein>
    <submittedName>
        <fullName evidence="1">Uncharacterized protein</fullName>
    </submittedName>
</protein>